<dbReference type="InterPro" id="IPR017941">
    <property type="entry name" value="Rieske_2Fe-2S"/>
</dbReference>
<dbReference type="Pfam" id="PF01266">
    <property type="entry name" value="DAO"/>
    <property type="match status" value="1"/>
</dbReference>
<evidence type="ECO:0000313" key="8">
    <source>
        <dbReference type="Proteomes" id="UP000198508"/>
    </source>
</evidence>
<feature type="region of interest" description="Disordered" evidence="5">
    <location>
        <begin position="1"/>
        <end position="24"/>
    </location>
</feature>
<feature type="compositionally biased region" description="Polar residues" evidence="5">
    <location>
        <begin position="1"/>
        <end position="16"/>
    </location>
</feature>
<evidence type="ECO:0000256" key="4">
    <source>
        <dbReference type="ARBA" id="ARBA00023014"/>
    </source>
</evidence>
<dbReference type="Gene3D" id="3.30.9.10">
    <property type="entry name" value="D-Amino Acid Oxidase, subunit A, domain 2"/>
    <property type="match status" value="1"/>
</dbReference>
<dbReference type="PANTHER" id="PTHR13847:SF274">
    <property type="entry name" value="RIESKE 2FE-2S IRON-SULFUR PROTEIN YHFW-RELATED"/>
    <property type="match status" value="1"/>
</dbReference>
<evidence type="ECO:0000313" key="7">
    <source>
        <dbReference type="EMBL" id="SES99273.1"/>
    </source>
</evidence>
<dbReference type="InterPro" id="IPR036188">
    <property type="entry name" value="FAD/NAD-bd_sf"/>
</dbReference>
<evidence type="ECO:0000256" key="3">
    <source>
        <dbReference type="ARBA" id="ARBA00023004"/>
    </source>
</evidence>
<dbReference type="PROSITE" id="PS51296">
    <property type="entry name" value="RIESKE"/>
    <property type="match status" value="1"/>
</dbReference>
<keyword evidence="4" id="KW-0411">Iron-sulfur</keyword>
<dbReference type="GeneID" id="93278636"/>
<keyword evidence="3" id="KW-0408">Iron</keyword>
<dbReference type="Gene3D" id="3.50.50.60">
    <property type="entry name" value="FAD/NAD(P)-binding domain"/>
    <property type="match status" value="1"/>
</dbReference>
<accession>A0A1I0AZQ5</accession>
<reference evidence="8" key="1">
    <citation type="submission" date="2016-10" db="EMBL/GenBank/DDBJ databases">
        <authorList>
            <person name="Varghese N."/>
            <person name="Submissions S."/>
        </authorList>
    </citation>
    <scope>NUCLEOTIDE SEQUENCE [LARGE SCALE GENOMIC DNA]</scope>
    <source>
        <strain evidence="8">NLAE-zl-G277</strain>
    </source>
</reference>
<dbReference type="STRING" id="460384.SAMN05216313_101256"/>
<dbReference type="Pfam" id="PF00355">
    <property type="entry name" value="Rieske"/>
    <property type="match status" value="1"/>
</dbReference>
<evidence type="ECO:0000259" key="6">
    <source>
        <dbReference type="PROSITE" id="PS51296"/>
    </source>
</evidence>
<gene>
    <name evidence="7" type="ORF">SAMN05216313_101256</name>
</gene>
<dbReference type="AlphaFoldDB" id="A0A1I0AZQ5"/>
<dbReference type="Gene3D" id="2.102.10.10">
    <property type="entry name" value="Rieske [2Fe-2S] iron-sulphur domain"/>
    <property type="match status" value="1"/>
</dbReference>
<dbReference type="GO" id="GO:0004497">
    <property type="term" value="F:monooxygenase activity"/>
    <property type="evidence" value="ECO:0007669"/>
    <property type="project" value="UniProtKB-ARBA"/>
</dbReference>
<dbReference type="Proteomes" id="UP000198508">
    <property type="component" value="Unassembled WGS sequence"/>
</dbReference>
<keyword evidence="2" id="KW-0479">Metal-binding</keyword>
<evidence type="ECO:0000256" key="2">
    <source>
        <dbReference type="ARBA" id="ARBA00022723"/>
    </source>
</evidence>
<evidence type="ECO:0000256" key="1">
    <source>
        <dbReference type="ARBA" id="ARBA00022714"/>
    </source>
</evidence>
<protein>
    <submittedName>
        <fullName evidence="7">Glycine/D-amino acid oxidase</fullName>
    </submittedName>
</protein>
<dbReference type="SUPFAM" id="SSF50022">
    <property type="entry name" value="ISP domain"/>
    <property type="match status" value="1"/>
</dbReference>
<organism evidence="7 8">
    <name type="scientific">Enterocloster lavalensis</name>
    <dbReference type="NCBI Taxonomy" id="460384"/>
    <lineage>
        <taxon>Bacteria</taxon>
        <taxon>Bacillati</taxon>
        <taxon>Bacillota</taxon>
        <taxon>Clostridia</taxon>
        <taxon>Lachnospirales</taxon>
        <taxon>Lachnospiraceae</taxon>
        <taxon>Enterocloster</taxon>
    </lineage>
</organism>
<keyword evidence="8" id="KW-1185">Reference proteome</keyword>
<dbReference type="EMBL" id="FOIM01000001">
    <property type="protein sequence ID" value="SES99273.1"/>
    <property type="molecule type" value="Genomic_DNA"/>
</dbReference>
<dbReference type="InterPro" id="IPR036922">
    <property type="entry name" value="Rieske_2Fe-2S_sf"/>
</dbReference>
<dbReference type="RefSeq" id="WP_092360508.1">
    <property type="nucleotide sequence ID" value="NZ_FOIM01000001.1"/>
</dbReference>
<keyword evidence="1" id="KW-0001">2Fe-2S</keyword>
<sequence>MNNQDLNGESIWSRTTEIPPRRPLPGDVTADAAVIGAGMAGILTAFLLSRRGISVIVLEADRIAGGQTKNTTAKITSQHGLFYQKLIRTAGKDRARLYASANESAVEEFETLIREEQIHCHFKRLPSYLYSRDPARQADLEREARAASALGIRACFTGQTGLPFETVGAVRFENQAQFHPLEFIKALSDQVTVYEKTRVIRVKGHTVYTNRGTVTARHIVFATHYPFVNVPGFFFTRLHQDRSYCLGLSGTAPLDGMYYSVDKNGLSLRWNEDTLLLGGGSHRTGKNRAGGEYERLARAAKQFYPGCNITARWSAQDCMSHDGIPFIGSYCVFRPYWHVATGFKKWGMTSSMLSAMIIRDRICGLPNPYEELFRPQRFLLRASAKSLAADLLESTAGLAKGAFHLPLRSRPLPKGHGGIVRIGFKRYACYRDEAGRLHRISARCPHLGCQLEWNGADKTWDCPCHGSRFDCDGNLIDNPAQTGCGCGGQTPE</sequence>
<dbReference type="GO" id="GO:0005737">
    <property type="term" value="C:cytoplasm"/>
    <property type="evidence" value="ECO:0007669"/>
    <property type="project" value="TreeGrafter"/>
</dbReference>
<proteinExistence type="predicted"/>
<dbReference type="GO" id="GO:0046872">
    <property type="term" value="F:metal ion binding"/>
    <property type="evidence" value="ECO:0007669"/>
    <property type="project" value="UniProtKB-KW"/>
</dbReference>
<dbReference type="GO" id="GO:0051537">
    <property type="term" value="F:2 iron, 2 sulfur cluster binding"/>
    <property type="evidence" value="ECO:0007669"/>
    <property type="project" value="UniProtKB-KW"/>
</dbReference>
<feature type="domain" description="Rieske" evidence="6">
    <location>
        <begin position="404"/>
        <end position="483"/>
    </location>
</feature>
<dbReference type="PANTHER" id="PTHR13847">
    <property type="entry name" value="SARCOSINE DEHYDROGENASE-RELATED"/>
    <property type="match status" value="1"/>
</dbReference>
<dbReference type="InterPro" id="IPR006076">
    <property type="entry name" value="FAD-dep_OxRdtase"/>
</dbReference>
<dbReference type="SUPFAM" id="SSF51905">
    <property type="entry name" value="FAD/NAD(P)-binding domain"/>
    <property type="match status" value="1"/>
</dbReference>
<dbReference type="GO" id="GO:0016705">
    <property type="term" value="F:oxidoreductase activity, acting on paired donors, with incorporation or reduction of molecular oxygen"/>
    <property type="evidence" value="ECO:0007669"/>
    <property type="project" value="UniProtKB-ARBA"/>
</dbReference>
<evidence type="ECO:0000256" key="5">
    <source>
        <dbReference type="SAM" id="MobiDB-lite"/>
    </source>
</evidence>
<name>A0A1I0AZQ5_9FIRM</name>